<dbReference type="Proteomes" id="UP000604825">
    <property type="component" value="Unassembled WGS sequence"/>
</dbReference>
<gene>
    <name evidence="2" type="ORF">NCGR_LOCUS2</name>
</gene>
<dbReference type="Gene3D" id="3.30.460.10">
    <property type="entry name" value="Beta Polymerase, domain 2"/>
    <property type="match status" value="1"/>
</dbReference>
<dbReference type="PANTHER" id="PTHR12271:SF107">
    <property type="entry name" value="PROTEIN HESO1"/>
    <property type="match status" value="1"/>
</dbReference>
<reference evidence="2" key="1">
    <citation type="submission" date="2020-10" db="EMBL/GenBank/DDBJ databases">
        <authorList>
            <person name="Han B."/>
            <person name="Lu T."/>
            <person name="Zhao Q."/>
            <person name="Huang X."/>
            <person name="Zhao Y."/>
        </authorList>
    </citation>
    <scope>NUCLEOTIDE SEQUENCE</scope>
</reference>
<dbReference type="AlphaFoldDB" id="A0A811M5C7"/>
<dbReference type="InterPro" id="IPR043519">
    <property type="entry name" value="NT_sf"/>
</dbReference>
<dbReference type="GO" id="GO:0050265">
    <property type="term" value="F:RNA uridylyltransferase activity"/>
    <property type="evidence" value="ECO:0007669"/>
    <property type="project" value="TreeGrafter"/>
</dbReference>
<dbReference type="InterPro" id="IPR054708">
    <property type="entry name" value="MTPAP-like_central"/>
</dbReference>
<proteinExistence type="predicted"/>
<dbReference type="GO" id="GO:0031123">
    <property type="term" value="P:RNA 3'-end processing"/>
    <property type="evidence" value="ECO:0007669"/>
    <property type="project" value="TreeGrafter"/>
</dbReference>
<keyword evidence="3" id="KW-1185">Reference proteome</keyword>
<dbReference type="PANTHER" id="PTHR12271">
    <property type="entry name" value="POLY A POLYMERASE CID PAP -RELATED"/>
    <property type="match status" value="1"/>
</dbReference>
<protein>
    <recommendedName>
        <fullName evidence="1">Poly(A) RNA polymerase mitochondrial-like central palm domain-containing protein</fullName>
    </recommendedName>
</protein>
<evidence type="ECO:0000313" key="2">
    <source>
        <dbReference type="EMBL" id="CAD6201507.1"/>
    </source>
</evidence>
<dbReference type="EMBL" id="CAJGYO010000001">
    <property type="protein sequence ID" value="CAD6201507.1"/>
    <property type="molecule type" value="Genomic_DNA"/>
</dbReference>
<evidence type="ECO:0000313" key="3">
    <source>
        <dbReference type="Proteomes" id="UP000604825"/>
    </source>
</evidence>
<sequence length="191" mass="21657">MAVGNSLFYHAITLYDPYPYCTGIAATVVGVTGYMQFIPHARVPVLQYVSNRFGVSCDISINNFAGRIKSKIFYWLNTLDERFGDMVTVPHDLANQQAAKMSTYGTRNHNNIKSIFARLGRNQNEPRYSETLERHGFARNRIWTLVAEHPSLNHDGNGNRVSVDLIILKPSEHDLKVLATLLSEGYMPNFY</sequence>
<dbReference type="OrthoDB" id="2274644at2759"/>
<accession>A0A811M5C7</accession>
<dbReference type="Pfam" id="PF22600">
    <property type="entry name" value="MTPAP-like_central"/>
    <property type="match status" value="1"/>
</dbReference>
<feature type="domain" description="Poly(A) RNA polymerase mitochondrial-like central palm" evidence="1">
    <location>
        <begin position="35"/>
        <end position="74"/>
    </location>
</feature>
<dbReference type="SUPFAM" id="SSF81301">
    <property type="entry name" value="Nucleotidyltransferase"/>
    <property type="match status" value="1"/>
</dbReference>
<comment type="caution">
    <text evidence="2">The sequence shown here is derived from an EMBL/GenBank/DDBJ whole genome shotgun (WGS) entry which is preliminary data.</text>
</comment>
<name>A0A811M5C7_9POAL</name>
<organism evidence="2 3">
    <name type="scientific">Miscanthus lutarioriparius</name>
    <dbReference type="NCBI Taxonomy" id="422564"/>
    <lineage>
        <taxon>Eukaryota</taxon>
        <taxon>Viridiplantae</taxon>
        <taxon>Streptophyta</taxon>
        <taxon>Embryophyta</taxon>
        <taxon>Tracheophyta</taxon>
        <taxon>Spermatophyta</taxon>
        <taxon>Magnoliopsida</taxon>
        <taxon>Liliopsida</taxon>
        <taxon>Poales</taxon>
        <taxon>Poaceae</taxon>
        <taxon>PACMAD clade</taxon>
        <taxon>Panicoideae</taxon>
        <taxon>Andropogonodae</taxon>
        <taxon>Andropogoneae</taxon>
        <taxon>Saccharinae</taxon>
        <taxon>Miscanthus</taxon>
    </lineage>
</organism>
<evidence type="ECO:0000259" key="1">
    <source>
        <dbReference type="Pfam" id="PF22600"/>
    </source>
</evidence>